<keyword evidence="2" id="KW-0732">Signal</keyword>
<gene>
    <name evidence="3" type="ORF">OYC64_017254</name>
</gene>
<name>A0ABD2HZR9_PAGBO</name>
<comment type="caution">
    <text evidence="3">The sequence shown here is derived from an EMBL/GenBank/DDBJ whole genome shotgun (WGS) entry which is preliminary data.</text>
</comment>
<feature type="compositionally biased region" description="Basic and acidic residues" evidence="1">
    <location>
        <begin position="164"/>
        <end position="188"/>
    </location>
</feature>
<accession>A0ABD2HZR9</accession>
<sequence length="292" mass="31650">MGTGAGFFPGLHLSLGIWVMIAAHTLQNAQARITCASCKVPVQLHREELQLGMRTDPTEEPDTLKNIRVEFKELDQNTGVDDEQETGVSVEVVPPQDVDGVSTTEPGSNEESHSGSDKAGEPQKGEDVALRRAKRSGPEFAEFSESGRAGVDAGAPENRGSLFDGHKQVKSDFRWNRQEGRGNNRQDEPKIISSTFSLTGDSAHNHAVVYWSGQNSSVSNRDLFVSSFFTIHMKSRGILRNSVTHRAETLRSVVSLSCGSLLTGALEATDAHRSTLSPKCQNCAATVNCVRS</sequence>
<organism evidence="3 4">
    <name type="scientific">Pagothenia borchgrevinki</name>
    <name type="common">Bald rockcod</name>
    <name type="synonym">Trematomus borchgrevinki</name>
    <dbReference type="NCBI Taxonomy" id="8213"/>
    <lineage>
        <taxon>Eukaryota</taxon>
        <taxon>Metazoa</taxon>
        <taxon>Chordata</taxon>
        <taxon>Craniata</taxon>
        <taxon>Vertebrata</taxon>
        <taxon>Euteleostomi</taxon>
        <taxon>Actinopterygii</taxon>
        <taxon>Neopterygii</taxon>
        <taxon>Teleostei</taxon>
        <taxon>Neoteleostei</taxon>
        <taxon>Acanthomorphata</taxon>
        <taxon>Eupercaria</taxon>
        <taxon>Perciformes</taxon>
        <taxon>Notothenioidei</taxon>
        <taxon>Nototheniidae</taxon>
        <taxon>Pagothenia</taxon>
    </lineage>
</organism>
<feature type="signal peptide" evidence="2">
    <location>
        <begin position="1"/>
        <end position="31"/>
    </location>
</feature>
<reference evidence="3 4" key="2">
    <citation type="journal article" date="2024" name="G3 (Bethesda)">
        <title>The genome of the cryopelagic Antarctic bald notothen, Trematomus borchgrevinki.</title>
        <authorList>
            <person name="Rayamajhi N."/>
            <person name="Rivera-Colon A.G."/>
            <person name="Minhas B.F."/>
            <person name="Cheng C.C."/>
            <person name="Catchen J.M."/>
        </authorList>
    </citation>
    <scope>NUCLEOTIDE SEQUENCE [LARGE SCALE GENOMIC DNA]</scope>
    <source>
        <strain evidence="3">AGRC-2024</strain>
    </source>
</reference>
<protein>
    <recommendedName>
        <fullName evidence="5">VPS10 domain-containing receptor SorCS3</fullName>
    </recommendedName>
</protein>
<evidence type="ECO:0000256" key="2">
    <source>
        <dbReference type="SAM" id="SignalP"/>
    </source>
</evidence>
<dbReference type="Proteomes" id="UP001619887">
    <property type="component" value="Unassembled WGS sequence"/>
</dbReference>
<keyword evidence="4" id="KW-1185">Reference proteome</keyword>
<feature type="chain" id="PRO_5044781708" description="VPS10 domain-containing receptor SorCS3" evidence="2">
    <location>
        <begin position="32"/>
        <end position="292"/>
    </location>
</feature>
<proteinExistence type="predicted"/>
<evidence type="ECO:0008006" key="5">
    <source>
        <dbReference type="Google" id="ProtNLM"/>
    </source>
</evidence>
<feature type="compositionally biased region" description="Basic and acidic residues" evidence="1">
    <location>
        <begin position="110"/>
        <end position="130"/>
    </location>
</feature>
<evidence type="ECO:0000256" key="1">
    <source>
        <dbReference type="SAM" id="MobiDB-lite"/>
    </source>
</evidence>
<feature type="region of interest" description="Disordered" evidence="1">
    <location>
        <begin position="75"/>
        <end position="188"/>
    </location>
</feature>
<dbReference type="AlphaFoldDB" id="A0ABD2HZR9"/>
<evidence type="ECO:0000313" key="3">
    <source>
        <dbReference type="EMBL" id="KAL3067488.1"/>
    </source>
</evidence>
<reference evidence="3 4" key="1">
    <citation type="journal article" date="2022" name="G3 (Bethesda)">
        <title>Evaluating Illumina-, Nanopore-, and PacBio-based genome assembly strategies with the bald notothen, Trematomus borchgrevinki.</title>
        <authorList>
            <person name="Rayamajhi N."/>
            <person name="Cheng C.C."/>
            <person name="Catchen J.M."/>
        </authorList>
    </citation>
    <scope>NUCLEOTIDE SEQUENCE [LARGE SCALE GENOMIC DNA]</scope>
    <source>
        <strain evidence="3">AGRC-2024</strain>
    </source>
</reference>
<evidence type="ECO:0000313" key="4">
    <source>
        <dbReference type="Proteomes" id="UP001619887"/>
    </source>
</evidence>
<dbReference type="EMBL" id="JBIYXZ010002068">
    <property type="protein sequence ID" value="KAL3067488.1"/>
    <property type="molecule type" value="Genomic_DNA"/>
</dbReference>